<feature type="transmembrane region" description="Helical" evidence="7">
    <location>
        <begin position="300"/>
        <end position="318"/>
    </location>
</feature>
<evidence type="ECO:0000256" key="4">
    <source>
        <dbReference type="ARBA" id="ARBA00022989"/>
    </source>
</evidence>
<evidence type="ECO:0000256" key="3">
    <source>
        <dbReference type="ARBA" id="ARBA00022692"/>
    </source>
</evidence>
<keyword evidence="3 7" id="KW-0812">Transmembrane</keyword>
<dbReference type="OrthoDB" id="1936208at2759"/>
<dbReference type="GO" id="GO:0008381">
    <property type="term" value="F:mechanosensitive monoatomic ion channel activity"/>
    <property type="evidence" value="ECO:0007669"/>
    <property type="project" value="TreeGrafter"/>
</dbReference>
<feature type="region of interest" description="Disordered" evidence="6">
    <location>
        <begin position="59"/>
        <end position="83"/>
    </location>
</feature>
<evidence type="ECO:0000256" key="5">
    <source>
        <dbReference type="ARBA" id="ARBA00023136"/>
    </source>
</evidence>
<dbReference type="KEGG" id="nvi:100118483"/>
<dbReference type="InterPro" id="IPR012496">
    <property type="entry name" value="TMC_dom"/>
</dbReference>
<feature type="transmembrane region" description="Helical" evidence="7">
    <location>
        <begin position="452"/>
        <end position="472"/>
    </location>
</feature>
<keyword evidence="4 7" id="KW-1133">Transmembrane helix</keyword>
<dbReference type="SMR" id="A0A7M7G3A6"/>
<evidence type="ECO:0000313" key="9">
    <source>
        <dbReference type="EnsemblMetazoa" id="XP_001602441"/>
    </source>
</evidence>
<protein>
    <recommendedName>
        <fullName evidence="8">TMC domain-containing protein</fullName>
    </recommendedName>
</protein>
<keyword evidence="5 7" id="KW-0472">Membrane</keyword>
<feature type="compositionally biased region" description="Basic residues" evidence="6">
    <location>
        <begin position="66"/>
        <end position="82"/>
    </location>
</feature>
<dbReference type="InParanoid" id="A0A7M7G3A6"/>
<comment type="subcellular location">
    <subcellularLocation>
        <location evidence="1">Membrane</location>
        <topology evidence="1">Multi-pass membrane protein</topology>
    </subcellularLocation>
</comment>
<keyword evidence="10" id="KW-1185">Reference proteome</keyword>
<evidence type="ECO:0000256" key="1">
    <source>
        <dbReference type="ARBA" id="ARBA00004141"/>
    </source>
</evidence>
<feature type="transmembrane region" description="Helical" evidence="7">
    <location>
        <begin position="642"/>
        <end position="663"/>
    </location>
</feature>
<dbReference type="Pfam" id="PF07810">
    <property type="entry name" value="TMC"/>
    <property type="match status" value="1"/>
</dbReference>
<feature type="transmembrane region" description="Helical" evidence="7">
    <location>
        <begin position="492"/>
        <end position="510"/>
    </location>
</feature>
<accession>A0A7M7G3A6</accession>
<dbReference type="AlphaFoldDB" id="A0A7M7G3A6"/>
<organism evidence="9 10">
    <name type="scientific">Nasonia vitripennis</name>
    <name type="common">Parasitic wasp</name>
    <dbReference type="NCBI Taxonomy" id="7425"/>
    <lineage>
        <taxon>Eukaryota</taxon>
        <taxon>Metazoa</taxon>
        <taxon>Ecdysozoa</taxon>
        <taxon>Arthropoda</taxon>
        <taxon>Hexapoda</taxon>
        <taxon>Insecta</taxon>
        <taxon>Pterygota</taxon>
        <taxon>Neoptera</taxon>
        <taxon>Endopterygota</taxon>
        <taxon>Hymenoptera</taxon>
        <taxon>Apocrita</taxon>
        <taxon>Proctotrupomorpha</taxon>
        <taxon>Chalcidoidea</taxon>
        <taxon>Pteromalidae</taxon>
        <taxon>Pteromalinae</taxon>
        <taxon>Nasonia</taxon>
    </lineage>
</organism>
<dbReference type="OMA" id="QFFMTFF"/>
<evidence type="ECO:0000259" key="8">
    <source>
        <dbReference type="Pfam" id="PF07810"/>
    </source>
</evidence>
<gene>
    <name evidence="9" type="primary">100118483</name>
</gene>
<feature type="transmembrane region" description="Helical" evidence="7">
    <location>
        <begin position="593"/>
        <end position="618"/>
    </location>
</feature>
<evidence type="ECO:0000256" key="2">
    <source>
        <dbReference type="ARBA" id="ARBA00006510"/>
    </source>
</evidence>
<feature type="transmembrane region" description="Helical" evidence="7">
    <location>
        <begin position="701"/>
        <end position="723"/>
    </location>
</feature>
<evidence type="ECO:0000313" key="10">
    <source>
        <dbReference type="Proteomes" id="UP000002358"/>
    </source>
</evidence>
<sequence>MSGGERKKRAGDRGQGWEEAGAEFYQESYPAAAIEADLQQALQRDPSHIATLLPSKKSRVATTTAKRVRHEPRTTLRRRTSTRSRCATSTARRMSTNVQDAAVSMLPDLSENLSNEERTWEEIMQIKAMPVCMAQKIQLKNQLQSATKLRLQGFDQLKWQRRKAWQTFSIRAKEAYSKMELWSMSLKRIGGNFGMGIVAYFLFIKWILFLNFILFAIIAVFLILPTILLAPMRVETCAYINNTDTICCPELYRNKSKEHETFLDFFQGNNLFEYSLLFYGAYSSSSIPSEEDSFYYDLPLAYICVMMTIFAMSLVAIVRSAVKGFRERVVEGEGQFYRYCNLVFGGWDYCINNEKASETKHKALYNEIKVLLESERFEEERQNRTREEKFKLCLVRVFVNALVLLILCSCGVFIFYIIRFSFDQVYSGSNATERPKFSELTMESVNQIFFEFLPYICIVLLNVTVPVLFRHLISLENYSPPFVVKVTLFRTIFLRLASLAVLLSSFYMRIVGSVDEDQCTNSTRPLCWETFVGQQFLKLYITDLVGQFFMTFFVNFPRSFIGKHSESKFLRFIGQQEFDLSKHVLDIVYLQTICWLGAFFVPFLPLFAIVGSFLLFYIKKFACLVNCKPSNQIYRASRSQSLFMFILLICYVLILVPIGYCIVKISPSKSCGPFKGLDSSWALLVATFLQLPIWIRSILSFVGTAGFGVPAFLVLILLLYYYYAVSMANKNMVTVLKNQLILEGHDKQFLLNRLSAFIKQQQEQTKYHQDHSDFT</sequence>
<feature type="transmembrane region" description="Helical" evidence="7">
    <location>
        <begin position="197"/>
        <end position="224"/>
    </location>
</feature>
<feature type="compositionally biased region" description="Basic residues" evidence="6">
    <location>
        <begin position="1"/>
        <end position="10"/>
    </location>
</feature>
<feature type="transmembrane region" description="Helical" evidence="7">
    <location>
        <begin position="393"/>
        <end position="418"/>
    </location>
</feature>
<dbReference type="EnsemblMetazoa" id="XM_001602391">
    <property type="protein sequence ID" value="XP_001602441"/>
    <property type="gene ID" value="LOC100118483"/>
</dbReference>
<dbReference type="PANTHER" id="PTHR23302:SF24">
    <property type="entry name" value="TMC DOMAIN-CONTAINING PROTEIN"/>
    <property type="match status" value="1"/>
</dbReference>
<dbReference type="InterPro" id="IPR038900">
    <property type="entry name" value="TMC"/>
</dbReference>
<feature type="domain" description="TMC" evidence="8">
    <location>
        <begin position="527"/>
        <end position="637"/>
    </location>
</feature>
<feature type="region of interest" description="Disordered" evidence="6">
    <location>
        <begin position="1"/>
        <end position="22"/>
    </location>
</feature>
<evidence type="ECO:0000256" key="7">
    <source>
        <dbReference type="SAM" id="Phobius"/>
    </source>
</evidence>
<dbReference type="Proteomes" id="UP000002358">
    <property type="component" value="Chromosome 3"/>
</dbReference>
<dbReference type="PANTHER" id="PTHR23302">
    <property type="entry name" value="TRANSMEMBRANE CHANNEL-RELATED"/>
    <property type="match status" value="1"/>
</dbReference>
<evidence type="ECO:0000256" key="6">
    <source>
        <dbReference type="SAM" id="MobiDB-lite"/>
    </source>
</evidence>
<proteinExistence type="inferred from homology"/>
<comment type="similarity">
    <text evidence="2">Belongs to the TMC family.</text>
</comment>
<name>A0A7M7G3A6_NASVI</name>
<dbReference type="GO" id="GO:0005886">
    <property type="term" value="C:plasma membrane"/>
    <property type="evidence" value="ECO:0007669"/>
    <property type="project" value="InterPro"/>
</dbReference>
<reference evidence="9" key="1">
    <citation type="submission" date="2021-01" db="UniProtKB">
        <authorList>
            <consortium name="EnsemblMetazoa"/>
        </authorList>
    </citation>
    <scope>IDENTIFICATION</scope>
</reference>